<reference evidence="2" key="1">
    <citation type="submission" date="2020-09" db="EMBL/GenBank/DDBJ databases">
        <title>Taishania pollutisoli gen. nov., sp. nov., Isolated from Tetrabromobisphenol A-Contaminated Soil.</title>
        <authorList>
            <person name="Chen Q."/>
        </authorList>
    </citation>
    <scope>NUCLEOTIDE SEQUENCE</scope>
    <source>
        <strain evidence="2">CZZ-1</strain>
    </source>
</reference>
<keyword evidence="1" id="KW-0732">Signal</keyword>
<dbReference type="AlphaFoldDB" id="A0A8J6U053"/>
<dbReference type="Proteomes" id="UP000652681">
    <property type="component" value="Unassembled WGS sequence"/>
</dbReference>
<proteinExistence type="predicted"/>
<protein>
    <recommendedName>
        <fullName evidence="4">DUF3857 domain-containing protein</fullName>
    </recommendedName>
</protein>
<keyword evidence="3" id="KW-1185">Reference proteome</keyword>
<gene>
    <name evidence="2" type="ORF">H9Y05_11165</name>
</gene>
<dbReference type="Gene3D" id="2.60.40.3140">
    <property type="match status" value="1"/>
</dbReference>
<feature type="chain" id="PRO_5035203783" description="DUF3857 domain-containing protein" evidence="1">
    <location>
        <begin position="19"/>
        <end position="652"/>
    </location>
</feature>
<evidence type="ECO:0000313" key="3">
    <source>
        <dbReference type="Proteomes" id="UP000652681"/>
    </source>
</evidence>
<organism evidence="2 3">
    <name type="scientific">Taishania pollutisoli</name>
    <dbReference type="NCBI Taxonomy" id="2766479"/>
    <lineage>
        <taxon>Bacteria</taxon>
        <taxon>Pseudomonadati</taxon>
        <taxon>Bacteroidota</taxon>
        <taxon>Flavobacteriia</taxon>
        <taxon>Flavobacteriales</taxon>
        <taxon>Crocinitomicaceae</taxon>
        <taxon>Taishania</taxon>
    </lineage>
</organism>
<dbReference type="EMBL" id="JACVEL010000007">
    <property type="protein sequence ID" value="MBC9813028.1"/>
    <property type="molecule type" value="Genomic_DNA"/>
</dbReference>
<evidence type="ECO:0000313" key="2">
    <source>
        <dbReference type="EMBL" id="MBC9813028.1"/>
    </source>
</evidence>
<comment type="caution">
    <text evidence="2">The sequence shown here is derived from an EMBL/GenBank/DDBJ whole genome shotgun (WGS) entry which is preliminary data.</text>
</comment>
<dbReference type="Gene3D" id="2.60.120.1130">
    <property type="match status" value="1"/>
</dbReference>
<accession>A0A8J6U053</accession>
<name>A0A8J6U053_9FLAO</name>
<sequence>MKYTICTILLAISFFSDAQDFYYASYDWTAVPDKYELTNEELKLDEVYLKRKDCIQLFISEERALEYRLSHKIIRLNTDKGIEHHNKWYLNHFGAVDVRFQKARVIKPNGDIVVQNASDIKEALNEDGEVEYKYFAFEGIEKGSTVEILELASFPARLTGASIRLQGASLYKNVDFEVISPDYLSYAFYAANDAPQLIEDTIAREGYRRLYVHLDEVKQLKEEDWAAYGANLKKIYYKLDKNLNTRKGNFYSYSDVTHNVHESLFSSMSKKESAALKKFLKSLDLNAIQDEEDKIRTIENEFKHGFYIVDQSIEKGSDIESILKNHIMSTSGFFRIFLNTLRELSIPYEIVLTCNRYEDKFSTKYEAYNFLNNYLLYFPNTGKYVSEELMSRYGFPPDELTFQKGLFIREIKVQDILTGVSEIKSIAYVPATESIDKLSVKLAFSDDKTENKITVERVTTGYKALPYQVPLDYMMEDQKKEVREEYLTYIDEGALLDEMTFKNDATTSFGKNPLIGKASFTSKNFIEKGGDKLLLKAGLLIGPQSELYNRESRLLPVESPHARIYDRVIEIEIPDGYSVKNLQDVAVNVVPFGATGSIGFVSSYIVDGNVLKINVKEWYNEIYFEATDYVSYETVINAAADFNKLILILQPK</sequence>
<feature type="signal peptide" evidence="1">
    <location>
        <begin position="1"/>
        <end position="18"/>
    </location>
</feature>
<evidence type="ECO:0000256" key="1">
    <source>
        <dbReference type="SAM" id="SignalP"/>
    </source>
</evidence>
<evidence type="ECO:0008006" key="4">
    <source>
        <dbReference type="Google" id="ProtNLM"/>
    </source>
</evidence>
<dbReference type="RefSeq" id="WP_163491144.1">
    <property type="nucleotide sequence ID" value="NZ_JACVEL010000007.1"/>
</dbReference>